<accession>A0A246JH90</accession>
<proteinExistence type="predicted"/>
<evidence type="ECO:0000313" key="2">
    <source>
        <dbReference type="Proteomes" id="UP000197468"/>
    </source>
</evidence>
<protein>
    <recommendedName>
        <fullName evidence="3">Major capsid protein</fullName>
    </recommendedName>
</protein>
<keyword evidence="2" id="KW-1185">Reference proteome</keyword>
<dbReference type="Pfam" id="PF19821">
    <property type="entry name" value="Phage_capsid_2"/>
    <property type="match status" value="1"/>
</dbReference>
<dbReference type="RefSeq" id="WP_088383866.1">
    <property type="nucleotide sequence ID" value="NZ_NIOF01000002.1"/>
</dbReference>
<dbReference type="EMBL" id="NIOF01000002">
    <property type="protein sequence ID" value="OWQ92028.1"/>
    <property type="molecule type" value="Genomic_DNA"/>
</dbReference>
<dbReference type="InterPro" id="IPR045565">
    <property type="entry name" value="Phage_capsid_2"/>
</dbReference>
<dbReference type="AlphaFoldDB" id="A0A246JH90"/>
<dbReference type="OrthoDB" id="9149534at2"/>
<gene>
    <name evidence="1" type="ORF">CDN99_06630</name>
</gene>
<name>A0A246JH90_9BURK</name>
<reference evidence="1 2" key="1">
    <citation type="journal article" date="2008" name="Int. J. Syst. Evol. Microbiol.">
        <title>Description of Roseateles aquatilis sp. nov. and Roseateles terrae sp. nov., in the class Betaproteobacteria, and emended description of the genus Roseateles.</title>
        <authorList>
            <person name="Gomila M."/>
            <person name="Bowien B."/>
            <person name="Falsen E."/>
            <person name="Moore E.R."/>
            <person name="Lalucat J."/>
        </authorList>
    </citation>
    <scope>NUCLEOTIDE SEQUENCE [LARGE SCALE GENOMIC DNA]</scope>
    <source>
        <strain evidence="1 2">CCUG 48205</strain>
    </source>
</reference>
<sequence>MSTSPTITTANRIQFHDSFFLKLQQKVSRFQGRVTDRGMISGSLFTTNNIGQVEAQQVNGRYQDKQAQDIDHETRLCYLSDFDVGPLVVDAFDLPKLVADPTYKYMDLLIAATNRRKDRTIYRALLDGALSRNAEGATPTLAIIPAGQQIAAGGTGFTKAKLIQSKALFRGNEADEFNDEELSIAYDSVMLRQLLSDTTLTSADFMAVKMLQEGKLADKWLGYNWIPYNALDVPAANTSRTVAWAKSGLQYGTGIDVKTDISENKTKRGNPTEVYGWMSLGAVRQDDQKVVQIDFANNV</sequence>
<organism evidence="1 2">
    <name type="scientific">Roseateles aquatilis</name>
    <dbReference type="NCBI Taxonomy" id="431061"/>
    <lineage>
        <taxon>Bacteria</taxon>
        <taxon>Pseudomonadati</taxon>
        <taxon>Pseudomonadota</taxon>
        <taxon>Betaproteobacteria</taxon>
        <taxon>Burkholderiales</taxon>
        <taxon>Sphaerotilaceae</taxon>
        <taxon>Roseateles</taxon>
    </lineage>
</organism>
<dbReference type="Proteomes" id="UP000197468">
    <property type="component" value="Unassembled WGS sequence"/>
</dbReference>
<comment type="caution">
    <text evidence="1">The sequence shown here is derived from an EMBL/GenBank/DDBJ whole genome shotgun (WGS) entry which is preliminary data.</text>
</comment>
<evidence type="ECO:0008006" key="3">
    <source>
        <dbReference type="Google" id="ProtNLM"/>
    </source>
</evidence>
<evidence type="ECO:0000313" key="1">
    <source>
        <dbReference type="EMBL" id="OWQ92028.1"/>
    </source>
</evidence>